<evidence type="ECO:0000313" key="5">
    <source>
        <dbReference type="Proteomes" id="UP000613840"/>
    </source>
</evidence>
<organism evidence="4 5">
    <name type="scientific">Microlunatus endophyticus</name>
    <dbReference type="NCBI Taxonomy" id="1716077"/>
    <lineage>
        <taxon>Bacteria</taxon>
        <taxon>Bacillati</taxon>
        <taxon>Actinomycetota</taxon>
        <taxon>Actinomycetes</taxon>
        <taxon>Propionibacteriales</taxon>
        <taxon>Propionibacteriaceae</taxon>
        <taxon>Microlunatus</taxon>
    </lineage>
</organism>
<dbReference type="GO" id="GO:0000166">
    <property type="term" value="F:nucleotide binding"/>
    <property type="evidence" value="ECO:0007669"/>
    <property type="project" value="InterPro"/>
</dbReference>
<evidence type="ECO:0000259" key="2">
    <source>
        <dbReference type="Pfam" id="PF01408"/>
    </source>
</evidence>
<dbReference type="Pfam" id="PF22725">
    <property type="entry name" value="GFO_IDH_MocA_C3"/>
    <property type="match status" value="1"/>
</dbReference>
<dbReference type="InterPro" id="IPR050463">
    <property type="entry name" value="Gfo/Idh/MocA_oxidrdct_glycsds"/>
</dbReference>
<dbReference type="GO" id="GO:0016491">
    <property type="term" value="F:oxidoreductase activity"/>
    <property type="evidence" value="ECO:0007669"/>
    <property type="project" value="UniProtKB-KW"/>
</dbReference>
<dbReference type="AlphaFoldDB" id="A0A917SGC3"/>
<dbReference type="InterPro" id="IPR055170">
    <property type="entry name" value="GFO_IDH_MocA-like_dom"/>
</dbReference>
<dbReference type="Pfam" id="PF01408">
    <property type="entry name" value="GFO_IDH_MocA"/>
    <property type="match status" value="1"/>
</dbReference>
<dbReference type="PANTHER" id="PTHR43818">
    <property type="entry name" value="BCDNA.GH03377"/>
    <property type="match status" value="1"/>
</dbReference>
<dbReference type="InterPro" id="IPR036291">
    <property type="entry name" value="NAD(P)-bd_dom_sf"/>
</dbReference>
<proteinExistence type="predicted"/>
<accession>A0A917SGC3</accession>
<feature type="domain" description="Gfo/Idh/MocA-like oxidoreductase N-terminal" evidence="2">
    <location>
        <begin position="7"/>
        <end position="126"/>
    </location>
</feature>
<protein>
    <submittedName>
        <fullName evidence="4">Oxidoreductase</fullName>
    </submittedName>
</protein>
<comment type="caution">
    <text evidence="4">The sequence shown here is derived from an EMBL/GenBank/DDBJ whole genome shotgun (WGS) entry which is preliminary data.</text>
</comment>
<evidence type="ECO:0000313" key="4">
    <source>
        <dbReference type="EMBL" id="GGL75656.1"/>
    </source>
</evidence>
<keyword evidence="1" id="KW-0560">Oxidoreductase</keyword>
<keyword evidence="5" id="KW-1185">Reference proteome</keyword>
<dbReference type="PANTHER" id="PTHR43818:SF11">
    <property type="entry name" value="BCDNA.GH03377"/>
    <property type="match status" value="1"/>
</dbReference>
<dbReference type="SUPFAM" id="SSF55347">
    <property type="entry name" value="Glyceraldehyde-3-phosphate dehydrogenase-like, C-terminal domain"/>
    <property type="match status" value="1"/>
</dbReference>
<feature type="domain" description="GFO/IDH/MocA-like oxidoreductase" evidence="3">
    <location>
        <begin position="137"/>
        <end position="262"/>
    </location>
</feature>
<dbReference type="SUPFAM" id="SSF51735">
    <property type="entry name" value="NAD(P)-binding Rossmann-fold domains"/>
    <property type="match status" value="1"/>
</dbReference>
<reference evidence="4" key="2">
    <citation type="submission" date="2020-09" db="EMBL/GenBank/DDBJ databases">
        <authorList>
            <person name="Sun Q."/>
            <person name="Zhou Y."/>
        </authorList>
    </citation>
    <scope>NUCLEOTIDE SEQUENCE</scope>
    <source>
        <strain evidence="4">CGMCC 4.7306</strain>
    </source>
</reference>
<dbReference type="EMBL" id="BMMZ01000011">
    <property type="protein sequence ID" value="GGL75656.1"/>
    <property type="molecule type" value="Genomic_DNA"/>
</dbReference>
<dbReference type="InterPro" id="IPR000683">
    <property type="entry name" value="Gfo/Idh/MocA-like_OxRdtase_N"/>
</dbReference>
<evidence type="ECO:0000259" key="3">
    <source>
        <dbReference type="Pfam" id="PF22725"/>
    </source>
</evidence>
<dbReference type="RefSeq" id="WP_188896907.1">
    <property type="nucleotide sequence ID" value="NZ_BMMZ01000011.1"/>
</dbReference>
<reference evidence="4" key="1">
    <citation type="journal article" date="2014" name="Int. J. Syst. Evol. Microbiol.">
        <title>Complete genome sequence of Corynebacterium casei LMG S-19264T (=DSM 44701T), isolated from a smear-ripened cheese.</title>
        <authorList>
            <consortium name="US DOE Joint Genome Institute (JGI-PGF)"/>
            <person name="Walter F."/>
            <person name="Albersmeier A."/>
            <person name="Kalinowski J."/>
            <person name="Ruckert C."/>
        </authorList>
    </citation>
    <scope>NUCLEOTIDE SEQUENCE</scope>
    <source>
        <strain evidence="4">CGMCC 4.7306</strain>
    </source>
</reference>
<dbReference type="Gene3D" id="3.30.360.10">
    <property type="entry name" value="Dihydrodipicolinate Reductase, domain 2"/>
    <property type="match status" value="1"/>
</dbReference>
<dbReference type="Gene3D" id="3.40.50.720">
    <property type="entry name" value="NAD(P)-binding Rossmann-like Domain"/>
    <property type="match status" value="1"/>
</dbReference>
<gene>
    <name evidence="4" type="ORF">GCM10011575_37300</name>
</gene>
<evidence type="ECO:0000256" key="1">
    <source>
        <dbReference type="ARBA" id="ARBA00023002"/>
    </source>
</evidence>
<sequence length="358" mass="38417">MAEHTLGYGVIGAGGISRFAHLPNLARNPRARLVAIADIDPAKARRAAEDFDIPYWYDDYHELLANPEVEAVSVTTWPAAHAEPVIAAAAAGKHVLCEKPIATSLEDADAMVEAADRAGVRFTMGYQHRFGTGLPLVKQLLGEGVIGRPMGMTQVGVGPSAHGVPWFLQKQYSGGGVLIDWGIYTAHTILWLMGPVASVYATSEIFRSEVMVRDQLVTGIDVEDTVMATMRFANGAMGSWYAAWAVAAAHGGMTLDGSDGSIITGRDNSGLSVFSNTFSEPAHLHGWRQLKTVEPVLADLHYRKLAHLIDSVLDDRPLQLTGADGRDALELVLAIYRSAETGRPVSLPLARSAVPQSV</sequence>
<dbReference type="Proteomes" id="UP000613840">
    <property type="component" value="Unassembled WGS sequence"/>
</dbReference>
<name>A0A917SGC3_9ACTN</name>